<name>A0AAV4ULA3_CAEEX</name>
<evidence type="ECO:0000313" key="2">
    <source>
        <dbReference type="Proteomes" id="UP001054945"/>
    </source>
</evidence>
<reference evidence="1 2" key="1">
    <citation type="submission" date="2021-06" db="EMBL/GenBank/DDBJ databases">
        <title>Caerostris extrusa draft genome.</title>
        <authorList>
            <person name="Kono N."/>
            <person name="Arakawa K."/>
        </authorList>
    </citation>
    <scope>NUCLEOTIDE SEQUENCE [LARGE SCALE GENOMIC DNA]</scope>
</reference>
<accession>A0AAV4ULA3</accession>
<proteinExistence type="predicted"/>
<keyword evidence="2" id="KW-1185">Reference proteome</keyword>
<comment type="caution">
    <text evidence="1">The sequence shown here is derived from an EMBL/GenBank/DDBJ whole genome shotgun (WGS) entry which is preliminary data.</text>
</comment>
<organism evidence="1 2">
    <name type="scientific">Caerostris extrusa</name>
    <name type="common">Bark spider</name>
    <name type="synonym">Caerostris bankana</name>
    <dbReference type="NCBI Taxonomy" id="172846"/>
    <lineage>
        <taxon>Eukaryota</taxon>
        <taxon>Metazoa</taxon>
        <taxon>Ecdysozoa</taxon>
        <taxon>Arthropoda</taxon>
        <taxon>Chelicerata</taxon>
        <taxon>Arachnida</taxon>
        <taxon>Araneae</taxon>
        <taxon>Araneomorphae</taxon>
        <taxon>Entelegynae</taxon>
        <taxon>Araneoidea</taxon>
        <taxon>Araneidae</taxon>
        <taxon>Caerostris</taxon>
    </lineage>
</organism>
<gene>
    <name evidence="1" type="ORF">CEXT_158671</name>
</gene>
<sequence>MHKDFPTENSRKEIAFGFYKDVFRLAIHTSFTKEDWKIIFVPNSEKGSDSDDVSEAHNGRFSADVAFSRTFADQVATR</sequence>
<dbReference type="EMBL" id="BPLR01013045">
    <property type="protein sequence ID" value="GIY58290.1"/>
    <property type="molecule type" value="Genomic_DNA"/>
</dbReference>
<dbReference type="AlphaFoldDB" id="A0AAV4ULA3"/>
<evidence type="ECO:0000313" key="1">
    <source>
        <dbReference type="EMBL" id="GIY58290.1"/>
    </source>
</evidence>
<dbReference type="Proteomes" id="UP001054945">
    <property type="component" value="Unassembled WGS sequence"/>
</dbReference>
<protein>
    <submittedName>
        <fullName evidence="1">Uncharacterized protein</fullName>
    </submittedName>
</protein>